<comment type="caution">
    <text evidence="1">The sequence shown here is derived from an EMBL/GenBank/DDBJ whole genome shotgun (WGS) entry which is preliminary data.</text>
</comment>
<sequence>MLTEDVKRIILGLRPQDYIKGPEKDHNPKYEGDIWVFKNTTYLDKQIYIKIRYNPPEEVVCISFHEDMNE</sequence>
<accession>A0A0R3JRH6</accession>
<reference evidence="1 2" key="1">
    <citation type="submission" date="2015-09" db="EMBL/GenBank/DDBJ databases">
        <title>Draft genome sequence of a Caloramator mitchellensis, a moderate thermophile from the Great Artesian Basin of Australia.</title>
        <authorList>
            <person name="Patel B.K."/>
        </authorList>
    </citation>
    <scope>NUCLEOTIDE SEQUENCE [LARGE SCALE GENOMIC DNA]</scope>
    <source>
        <strain evidence="1 2">VF08</strain>
    </source>
</reference>
<evidence type="ECO:0000313" key="1">
    <source>
        <dbReference type="EMBL" id="KRQ86040.1"/>
    </source>
</evidence>
<dbReference type="EMBL" id="LKHP01000017">
    <property type="protein sequence ID" value="KRQ86040.1"/>
    <property type="molecule type" value="Genomic_DNA"/>
</dbReference>
<dbReference type="STRING" id="908809.ABG79_02172"/>
<organism evidence="1 2">
    <name type="scientific">Caloramator mitchellensis</name>
    <dbReference type="NCBI Taxonomy" id="908809"/>
    <lineage>
        <taxon>Bacteria</taxon>
        <taxon>Bacillati</taxon>
        <taxon>Bacillota</taxon>
        <taxon>Clostridia</taxon>
        <taxon>Eubacteriales</taxon>
        <taxon>Clostridiaceae</taxon>
        <taxon>Caloramator</taxon>
    </lineage>
</organism>
<proteinExistence type="predicted"/>
<keyword evidence="2" id="KW-1185">Reference proteome</keyword>
<dbReference type="Gene3D" id="3.30.2310.40">
    <property type="match status" value="1"/>
</dbReference>
<evidence type="ECO:0000313" key="2">
    <source>
        <dbReference type="Proteomes" id="UP000052015"/>
    </source>
</evidence>
<dbReference type="PATRIC" id="fig|908809.3.peg.2158"/>
<name>A0A0R3JRH6_CALMK</name>
<gene>
    <name evidence="1" type="ORF">ABG79_02172</name>
</gene>
<dbReference type="InterPro" id="IPR038493">
    <property type="entry name" value="MqsR_sf"/>
</dbReference>
<protein>
    <submittedName>
        <fullName evidence="1">Uncharacterized protein</fullName>
    </submittedName>
</protein>
<dbReference type="Proteomes" id="UP000052015">
    <property type="component" value="Unassembled WGS sequence"/>
</dbReference>
<dbReference type="AlphaFoldDB" id="A0A0R3JRH6"/>